<accession>A0ABS3QP36</accession>
<comment type="caution">
    <text evidence="1">The sequence shown here is derived from an EMBL/GenBank/DDBJ whole genome shotgun (WGS) entry which is preliminary data.</text>
</comment>
<reference evidence="1 2" key="1">
    <citation type="submission" date="2021-03" db="EMBL/GenBank/DDBJ databases">
        <authorList>
            <person name="Kim M.K."/>
        </authorList>
    </citation>
    <scope>NUCLEOTIDE SEQUENCE [LARGE SCALE GENOMIC DNA]</scope>
    <source>
        <strain evidence="1 2">BT442</strain>
    </source>
</reference>
<proteinExistence type="predicted"/>
<keyword evidence="2" id="KW-1185">Reference proteome</keyword>
<evidence type="ECO:0000313" key="2">
    <source>
        <dbReference type="Proteomes" id="UP000664369"/>
    </source>
</evidence>
<name>A0ABS3QP36_9BACT</name>
<dbReference type="EMBL" id="JAGETZ010000023">
    <property type="protein sequence ID" value="MBO2012962.1"/>
    <property type="molecule type" value="Genomic_DNA"/>
</dbReference>
<gene>
    <name evidence="1" type="ORF">J4E00_28125</name>
</gene>
<dbReference type="Proteomes" id="UP000664369">
    <property type="component" value="Unassembled WGS sequence"/>
</dbReference>
<organism evidence="1 2">
    <name type="scientific">Hymenobacter negativus</name>
    <dbReference type="NCBI Taxonomy" id="2795026"/>
    <lineage>
        <taxon>Bacteria</taxon>
        <taxon>Pseudomonadati</taxon>
        <taxon>Bacteroidota</taxon>
        <taxon>Cytophagia</taxon>
        <taxon>Cytophagales</taxon>
        <taxon>Hymenobacteraceae</taxon>
        <taxon>Hymenobacter</taxon>
    </lineage>
</organism>
<protein>
    <submittedName>
        <fullName evidence="1">Uncharacterized protein</fullName>
    </submittedName>
</protein>
<evidence type="ECO:0000313" key="1">
    <source>
        <dbReference type="EMBL" id="MBO2012962.1"/>
    </source>
</evidence>
<sequence length="80" mass="8685">MQLGFQSPKVAAKRQLLNLDPPRNIPHKSPLAIFAILAKPERAFAFECTKYGQQALCKQDIVLGKAKGVLLSSMYDVGGG</sequence>